<feature type="transmembrane region" description="Helical" evidence="2">
    <location>
        <begin position="328"/>
        <end position="349"/>
    </location>
</feature>
<protein>
    <submittedName>
        <fullName evidence="3">Uncharacterized protein</fullName>
    </submittedName>
</protein>
<sequence length="538" mass="56857">MISIPKGSPSPNGELHRPPPAGSTPTGRLDLERLLGDSAPDRLTLAILAYLLFPGLLFLLGWVSLWVALPAGLAAVAAFALAPGWRGTWPLSARMTALCLALGLLWAGATGAHHLVYSSADWQIRDAVLRDLAAGPWPVGYQEAGGAQWLLRAPLGFYLPAGLLGRIGGFRAAQIALWLSTGLGFGLVLMLLALVARAVAPGRRGAFALLAIVFILFHGLDLLPNMWLDWRFGTGPLASWGRGGEWWPRLFQYSGHVTAILWAPNHAMPAWLLALLLLRHGRRPEFLRHLALPLAAGAFWSPVASAGAALLAGAVLLRQHGWRAAGLALSPANLLAVLFAIPVCLYLVAGSAAVPHGPLLSVHPGWSTPLVWAVFLLLEVLCWAVPAALLIRGRVFMASVVLLCLLPAYVFGPGNEMTARGGMAPLAVLAVAVAAALLAPQPGRAQQAARQALVGFAVIALGGAAMEASLLLKRPWPASAECPLLEAARHSVFAATTDWAHYLAPWPEEMLSGWLQELPARPAERAAGSAPCWPEGGP</sequence>
<evidence type="ECO:0000256" key="1">
    <source>
        <dbReference type="SAM" id="MobiDB-lite"/>
    </source>
</evidence>
<dbReference type="Proteomes" id="UP000184387">
    <property type="component" value="Unassembled WGS sequence"/>
</dbReference>
<keyword evidence="2" id="KW-1133">Transmembrane helix</keyword>
<gene>
    <name evidence="3" type="ORF">SAMN02745194_04249</name>
</gene>
<keyword evidence="2" id="KW-0812">Transmembrane</keyword>
<dbReference type="STRING" id="198092.SAMN02745194_04249"/>
<keyword evidence="2" id="KW-0472">Membrane</keyword>
<feature type="transmembrane region" description="Helical" evidence="2">
    <location>
        <begin position="175"/>
        <end position="195"/>
    </location>
</feature>
<feature type="transmembrane region" description="Helical" evidence="2">
    <location>
        <begin position="207"/>
        <end position="227"/>
    </location>
</feature>
<evidence type="ECO:0000313" key="3">
    <source>
        <dbReference type="EMBL" id="SHK13238.1"/>
    </source>
</evidence>
<feature type="transmembrane region" description="Helical" evidence="2">
    <location>
        <begin position="370"/>
        <end position="389"/>
    </location>
</feature>
<feature type="transmembrane region" description="Helical" evidence="2">
    <location>
        <begin position="97"/>
        <end position="116"/>
    </location>
</feature>
<feature type="transmembrane region" description="Helical" evidence="2">
    <location>
        <begin position="66"/>
        <end position="85"/>
    </location>
</feature>
<accession>A0A1M6PZ74</accession>
<keyword evidence="4" id="KW-1185">Reference proteome</keyword>
<feature type="transmembrane region" description="Helical" evidence="2">
    <location>
        <begin position="423"/>
        <end position="440"/>
    </location>
</feature>
<dbReference type="AlphaFoldDB" id="A0A1M6PZ74"/>
<organism evidence="3 4">
    <name type="scientific">Muricoccus roseus</name>
    <dbReference type="NCBI Taxonomy" id="198092"/>
    <lineage>
        <taxon>Bacteria</taxon>
        <taxon>Pseudomonadati</taxon>
        <taxon>Pseudomonadota</taxon>
        <taxon>Alphaproteobacteria</taxon>
        <taxon>Acetobacterales</taxon>
        <taxon>Roseomonadaceae</taxon>
        <taxon>Muricoccus</taxon>
    </lineage>
</organism>
<dbReference type="OrthoDB" id="7559760at2"/>
<reference evidence="3 4" key="1">
    <citation type="submission" date="2016-11" db="EMBL/GenBank/DDBJ databases">
        <authorList>
            <person name="Jaros S."/>
            <person name="Januszkiewicz K."/>
            <person name="Wedrychowicz H."/>
        </authorList>
    </citation>
    <scope>NUCLEOTIDE SEQUENCE [LARGE SCALE GENOMIC DNA]</scope>
    <source>
        <strain evidence="3 4">DSM 14916</strain>
    </source>
</reference>
<name>A0A1M6PZ74_9PROT</name>
<dbReference type="EMBL" id="FQZF01000033">
    <property type="protein sequence ID" value="SHK13238.1"/>
    <property type="molecule type" value="Genomic_DNA"/>
</dbReference>
<feature type="region of interest" description="Disordered" evidence="1">
    <location>
        <begin position="1"/>
        <end position="27"/>
    </location>
</feature>
<evidence type="ECO:0000256" key="2">
    <source>
        <dbReference type="SAM" id="Phobius"/>
    </source>
</evidence>
<feature type="transmembrane region" description="Helical" evidence="2">
    <location>
        <begin position="290"/>
        <end position="316"/>
    </location>
</feature>
<dbReference type="RefSeq" id="WP_073138490.1">
    <property type="nucleotide sequence ID" value="NZ_FQZF01000033.1"/>
</dbReference>
<proteinExistence type="predicted"/>
<feature type="transmembrane region" description="Helical" evidence="2">
    <location>
        <begin position="43"/>
        <end position="60"/>
    </location>
</feature>
<feature type="transmembrane region" description="Helical" evidence="2">
    <location>
        <begin position="452"/>
        <end position="472"/>
    </location>
</feature>
<evidence type="ECO:0000313" key="4">
    <source>
        <dbReference type="Proteomes" id="UP000184387"/>
    </source>
</evidence>
<feature type="transmembrane region" description="Helical" evidence="2">
    <location>
        <begin position="395"/>
        <end position="411"/>
    </location>
</feature>